<protein>
    <submittedName>
        <fullName evidence="2">HDOD domain-containing protein</fullName>
    </submittedName>
</protein>
<dbReference type="InterPro" id="IPR013976">
    <property type="entry name" value="HDOD"/>
</dbReference>
<sequence length="470" mass="53184">MQMDVTMAIPATVLKVLDDWHINYQLTDDQELFQLMQSNPPASYSAKVANVVFLKDTIGQVQVVIPGNRLLDLNQLAHQLGRQFTALSGAELEKLKRQHGLTAFPALPQVTGIESLIDSHLLEQEELFIVSGGGEEWLKLPMEQFRTLITRSRIGDYTATLHTDIHYQDAHQDLDDVHAALKQFTPLRIRQRLNETLDLPPLPETARRIIELRIDPNADTTSLAQVIELDPGMSAQVMSWARSPYYGTRTEIKSIEEAVIRVLGFDLTINLALGLSLGRSLSVPKEGPHGYAPYWQQSVVTASLCAELVRQIPTRLRPNQSLAYLCGLLHNFGYLVLGHVFPPQFTLVNRHIEANPHVNRMYVERHLLGLTREQISACLLQQWRMPDELIAAVRQQHNPFYEGEHAEYARLLYIATRSLRRHGFGDGPSEQTEDYLLDTLGLTADKVEEATTNLIARMDDLQVLVQMLNR</sequence>
<evidence type="ECO:0000313" key="3">
    <source>
        <dbReference type="Proteomes" id="UP000596074"/>
    </source>
</evidence>
<dbReference type="GO" id="GO:0002161">
    <property type="term" value="F:aminoacyl-tRNA deacylase activity"/>
    <property type="evidence" value="ECO:0007669"/>
    <property type="project" value="InterPro"/>
</dbReference>
<dbReference type="Gene3D" id="3.90.960.10">
    <property type="entry name" value="YbaK/aminoacyl-tRNA synthetase-associated domain"/>
    <property type="match status" value="1"/>
</dbReference>
<evidence type="ECO:0000313" key="2">
    <source>
        <dbReference type="EMBL" id="QQD25290.1"/>
    </source>
</evidence>
<feature type="domain" description="HDOD" evidence="1">
    <location>
        <begin position="199"/>
        <end position="399"/>
    </location>
</feature>
<dbReference type="KEGG" id="vcw:GJQ55_12745"/>
<dbReference type="InterPro" id="IPR007214">
    <property type="entry name" value="YbaK/aa-tRNA-synth-assoc-dom"/>
</dbReference>
<dbReference type="AlphaFoldDB" id="A0A9X7YNZ9"/>
<dbReference type="InterPro" id="IPR052340">
    <property type="entry name" value="RNase_Y/CdgJ"/>
</dbReference>
<dbReference type="PROSITE" id="PS51833">
    <property type="entry name" value="HDOD"/>
    <property type="match status" value="1"/>
</dbReference>
<evidence type="ECO:0000259" key="1">
    <source>
        <dbReference type="PROSITE" id="PS51833"/>
    </source>
</evidence>
<dbReference type="EMBL" id="CP046056">
    <property type="protein sequence ID" value="QQD25290.1"/>
    <property type="molecule type" value="Genomic_DNA"/>
</dbReference>
<accession>A0A9X7YNZ9</accession>
<dbReference type="Pfam" id="PF08668">
    <property type="entry name" value="HDOD"/>
    <property type="match status" value="1"/>
</dbReference>
<dbReference type="InterPro" id="IPR036754">
    <property type="entry name" value="YbaK/aa-tRNA-synt-asso_dom_sf"/>
</dbReference>
<dbReference type="PANTHER" id="PTHR33525:SF3">
    <property type="entry name" value="RIBONUCLEASE Y"/>
    <property type="match status" value="1"/>
</dbReference>
<keyword evidence="3" id="KW-1185">Reference proteome</keyword>
<dbReference type="Pfam" id="PF04073">
    <property type="entry name" value="tRNA_edit"/>
    <property type="match status" value="1"/>
</dbReference>
<dbReference type="Proteomes" id="UP000596074">
    <property type="component" value="Chromosome"/>
</dbReference>
<dbReference type="CDD" id="cd04332">
    <property type="entry name" value="YbaK_like"/>
    <property type="match status" value="1"/>
</dbReference>
<dbReference type="InterPro" id="IPR014627">
    <property type="entry name" value="UCP036888_HDGYP-like"/>
</dbReference>
<organism evidence="2 3">
    <name type="scientific">Venatoribacter cucullus</name>
    <dbReference type="NCBI Taxonomy" id="2661630"/>
    <lineage>
        <taxon>Bacteria</taxon>
        <taxon>Pseudomonadati</taxon>
        <taxon>Pseudomonadota</taxon>
        <taxon>Gammaproteobacteria</taxon>
        <taxon>Oceanospirillales</taxon>
        <taxon>Oceanospirillaceae</taxon>
        <taxon>Venatoribacter</taxon>
    </lineage>
</organism>
<dbReference type="PIRSF" id="PIRSF036888">
    <property type="entry name" value="HDGYPm_UCP036888"/>
    <property type="match status" value="1"/>
</dbReference>
<dbReference type="SUPFAM" id="SSF55826">
    <property type="entry name" value="YbaK/ProRS associated domain"/>
    <property type="match status" value="1"/>
</dbReference>
<name>A0A9X7YNZ9_9GAMM</name>
<dbReference type="Gene3D" id="1.10.3210.10">
    <property type="entry name" value="Hypothetical protein af1432"/>
    <property type="match status" value="1"/>
</dbReference>
<proteinExistence type="predicted"/>
<dbReference type="SUPFAM" id="SSF109604">
    <property type="entry name" value="HD-domain/PDEase-like"/>
    <property type="match status" value="1"/>
</dbReference>
<dbReference type="PANTHER" id="PTHR33525">
    <property type="match status" value="1"/>
</dbReference>
<reference evidence="2 3" key="1">
    <citation type="submission" date="2019-11" db="EMBL/GenBank/DDBJ databases">
        <title>Venatorbacter sp. nov. a predator of Campylobacter and other Gram-negative bacteria.</title>
        <authorList>
            <person name="Saeedi A."/>
            <person name="Cummings N.J."/>
            <person name="Connerton I.F."/>
            <person name="Connerton P.L."/>
        </authorList>
    </citation>
    <scope>NUCLEOTIDE SEQUENCE [LARGE SCALE GENOMIC DNA]</scope>
    <source>
        <strain evidence="2">XL5</strain>
    </source>
</reference>
<gene>
    <name evidence="2" type="ORF">GJQ55_12745</name>
</gene>